<reference evidence="1 2" key="1">
    <citation type="submission" date="2020-02" db="EMBL/GenBank/DDBJ databases">
        <title>Genome sequence of the type strain CCBAU10050 of Rhizobium daejeonense.</title>
        <authorList>
            <person name="Gao J."/>
            <person name="Sun J."/>
        </authorList>
    </citation>
    <scope>NUCLEOTIDE SEQUENCE [LARGE SCALE GENOMIC DNA]</scope>
    <source>
        <strain evidence="1 2">CCBAU10050</strain>
    </source>
</reference>
<name>A0A6M1RT70_9HYPH</name>
<dbReference type="EMBL" id="JAAKZH010000004">
    <property type="protein sequence ID" value="NGO64884.1"/>
    <property type="molecule type" value="Genomic_DNA"/>
</dbReference>
<organism evidence="1 2">
    <name type="scientific">Rhizobium daejeonense</name>
    <dbReference type="NCBI Taxonomy" id="240521"/>
    <lineage>
        <taxon>Bacteria</taxon>
        <taxon>Pseudomonadati</taxon>
        <taxon>Pseudomonadota</taxon>
        <taxon>Alphaproteobacteria</taxon>
        <taxon>Hyphomicrobiales</taxon>
        <taxon>Rhizobiaceae</taxon>
        <taxon>Rhizobium/Agrobacterium group</taxon>
        <taxon>Rhizobium</taxon>
    </lineage>
</organism>
<accession>A0A6M1RT70</accession>
<keyword evidence="2" id="KW-1185">Reference proteome</keyword>
<dbReference type="AlphaFoldDB" id="A0A6M1RT70"/>
<evidence type="ECO:0000313" key="2">
    <source>
        <dbReference type="Proteomes" id="UP000477849"/>
    </source>
</evidence>
<proteinExistence type="predicted"/>
<sequence>MTIALYADYVADLRSLFTELDRSPEQFQTFDVRLELAAAGGLIVYETKRRKGQTDSLYYGRSASTGANQQISQATAFAAIDRFLALGQFIALAEDASQNHAMDAGYPHCAVNFSYRKKGHPKALSMLMVFIGFNDDADARAFAEKAADASVFVTARPCKGDRTHEWK</sequence>
<protein>
    <submittedName>
        <fullName evidence="1">Uncharacterized protein</fullName>
    </submittedName>
</protein>
<dbReference type="Proteomes" id="UP000477849">
    <property type="component" value="Unassembled WGS sequence"/>
</dbReference>
<gene>
    <name evidence="1" type="ORF">G6N76_14530</name>
</gene>
<comment type="caution">
    <text evidence="1">The sequence shown here is derived from an EMBL/GenBank/DDBJ whole genome shotgun (WGS) entry which is preliminary data.</text>
</comment>
<evidence type="ECO:0000313" key="1">
    <source>
        <dbReference type="EMBL" id="NGO64884.1"/>
    </source>
</evidence>
<dbReference type="RefSeq" id="WP_163902925.1">
    <property type="nucleotide sequence ID" value="NZ_CP048427.1"/>
</dbReference>